<keyword evidence="4" id="KW-0808">Transferase</keyword>
<organism evidence="7 8">
    <name type="scientific">Paenibacillus oenotherae</name>
    <dbReference type="NCBI Taxonomy" id="1435645"/>
    <lineage>
        <taxon>Bacteria</taxon>
        <taxon>Bacillati</taxon>
        <taxon>Bacillota</taxon>
        <taxon>Bacilli</taxon>
        <taxon>Bacillales</taxon>
        <taxon>Paenibacillaceae</taxon>
        <taxon>Paenibacillus</taxon>
    </lineage>
</organism>
<dbReference type="InterPro" id="IPR001173">
    <property type="entry name" value="Glyco_trans_2-like"/>
</dbReference>
<evidence type="ECO:0000259" key="6">
    <source>
        <dbReference type="Pfam" id="PF00535"/>
    </source>
</evidence>
<accession>A0ABS7D3K3</accession>
<evidence type="ECO:0000256" key="4">
    <source>
        <dbReference type="ARBA" id="ARBA00022679"/>
    </source>
</evidence>
<protein>
    <submittedName>
        <fullName evidence="7">Glycosyltransferase family 2 protein</fullName>
    </submittedName>
</protein>
<evidence type="ECO:0000256" key="2">
    <source>
        <dbReference type="ARBA" id="ARBA00006739"/>
    </source>
</evidence>
<dbReference type="Pfam" id="PF00535">
    <property type="entry name" value="Glycos_transf_2"/>
    <property type="match status" value="1"/>
</dbReference>
<evidence type="ECO:0000313" key="8">
    <source>
        <dbReference type="Proteomes" id="UP000812277"/>
    </source>
</evidence>
<evidence type="ECO:0000256" key="5">
    <source>
        <dbReference type="SAM" id="MobiDB-lite"/>
    </source>
</evidence>
<reference evidence="7 8" key="1">
    <citation type="submission" date="2021-07" db="EMBL/GenBank/DDBJ databases">
        <title>Paenibacillus radiodurans sp. nov., isolated from the southeastern edge of Tengger Desert.</title>
        <authorList>
            <person name="Zhang G."/>
        </authorList>
    </citation>
    <scope>NUCLEOTIDE SEQUENCE [LARGE SCALE GENOMIC DNA]</scope>
    <source>
        <strain evidence="7 8">DT7-4</strain>
    </source>
</reference>
<feature type="domain" description="Glycosyltransferase 2-like" evidence="6">
    <location>
        <begin position="67"/>
        <end position="230"/>
    </location>
</feature>
<dbReference type="Gene3D" id="3.90.550.10">
    <property type="entry name" value="Spore Coat Polysaccharide Biosynthesis Protein SpsA, Chain A"/>
    <property type="match status" value="1"/>
</dbReference>
<proteinExistence type="inferred from homology"/>
<keyword evidence="3" id="KW-0328">Glycosyltransferase</keyword>
<dbReference type="EMBL" id="JAHZIJ010000003">
    <property type="protein sequence ID" value="MBW7474517.1"/>
    <property type="molecule type" value="Genomic_DNA"/>
</dbReference>
<comment type="pathway">
    <text evidence="1">Cell wall biogenesis; cell wall polysaccharide biosynthesis.</text>
</comment>
<comment type="similarity">
    <text evidence="2">Belongs to the glycosyltransferase 2 family.</text>
</comment>
<dbReference type="Proteomes" id="UP000812277">
    <property type="component" value="Unassembled WGS sequence"/>
</dbReference>
<feature type="compositionally biased region" description="Basic residues" evidence="5">
    <location>
        <begin position="1"/>
        <end position="29"/>
    </location>
</feature>
<keyword evidence="8" id="KW-1185">Reference proteome</keyword>
<comment type="caution">
    <text evidence="7">The sequence shown here is derived from an EMBL/GenBank/DDBJ whole genome shotgun (WGS) entry which is preliminary data.</text>
</comment>
<feature type="region of interest" description="Disordered" evidence="5">
    <location>
        <begin position="1"/>
        <end position="34"/>
    </location>
</feature>
<evidence type="ECO:0000256" key="3">
    <source>
        <dbReference type="ARBA" id="ARBA00022676"/>
    </source>
</evidence>
<dbReference type="PANTHER" id="PTHR43179">
    <property type="entry name" value="RHAMNOSYLTRANSFERASE WBBL"/>
    <property type="match status" value="1"/>
</dbReference>
<dbReference type="PANTHER" id="PTHR43179:SF12">
    <property type="entry name" value="GALACTOFURANOSYLTRANSFERASE GLFT2"/>
    <property type="match status" value="1"/>
</dbReference>
<name>A0ABS7D3K3_9BACL</name>
<dbReference type="CDD" id="cd04186">
    <property type="entry name" value="GT_2_like_c"/>
    <property type="match status" value="1"/>
</dbReference>
<sequence>MKRRRRQASLRNMKRKRPQASLRKRKRPVRASVRKEASGYTVGYDAGYGEGIRSGQESFGTLFEGTSIIIPSYNQVEYLKQCVDSINDHTDLPYEIIVVDNASADGTANYLRGLGGQVRYRILEENRGFAGAINVGMMMAKGRTILLLNNDTIVTDRWLNNMLDCINSDPNIGMVGPVTNYISGDQRIEVPYKHVGEIQAFAQQFNVQDRAKWQRTDRLTGFCLMFRRELWDRTGFLDEGFALGNYEDDDYNIRVRLQGYTLVVARDTFIHHYGSVSMKALGERFVEVNDHNLQFYMEKWGNPHELLHRVKEMVRVQGIEGGNPDGQLLPHGETLFFPHGVIVRGAGEALFWVEDGIRRPIAGDVTLPVTRLSQVDLRRWPIGEPIGAAEADARWHGRSIESGEQIVNVNGLTAAGPDGAFYVIERGKRRRVASRTAVEQWGLQHKPLAPLSLEQVGMLAEGFPIIAPVRVADHL</sequence>
<evidence type="ECO:0000313" key="7">
    <source>
        <dbReference type="EMBL" id="MBW7474517.1"/>
    </source>
</evidence>
<dbReference type="InterPro" id="IPR029044">
    <property type="entry name" value="Nucleotide-diphossugar_trans"/>
</dbReference>
<gene>
    <name evidence="7" type="ORF">K0T92_07145</name>
</gene>
<dbReference type="SUPFAM" id="SSF53448">
    <property type="entry name" value="Nucleotide-diphospho-sugar transferases"/>
    <property type="match status" value="1"/>
</dbReference>
<evidence type="ECO:0000256" key="1">
    <source>
        <dbReference type="ARBA" id="ARBA00004776"/>
    </source>
</evidence>